<dbReference type="InterPro" id="IPR004869">
    <property type="entry name" value="MMPL_dom"/>
</dbReference>
<proteinExistence type="inferred from homology"/>
<dbReference type="PANTHER" id="PTHR33406">
    <property type="entry name" value="MEMBRANE PROTEIN MJ1562-RELATED"/>
    <property type="match status" value="1"/>
</dbReference>
<feature type="domain" description="SSD" evidence="8">
    <location>
        <begin position="209"/>
        <end position="326"/>
    </location>
</feature>
<feature type="transmembrane region" description="Helical" evidence="7">
    <location>
        <begin position="367"/>
        <end position="387"/>
    </location>
</feature>
<evidence type="ECO:0000259" key="8">
    <source>
        <dbReference type="PROSITE" id="PS50156"/>
    </source>
</evidence>
<dbReference type="SUPFAM" id="SSF82866">
    <property type="entry name" value="Multidrug efflux transporter AcrB transmembrane domain"/>
    <property type="match status" value="2"/>
</dbReference>
<feature type="transmembrane region" description="Helical" evidence="7">
    <location>
        <begin position="549"/>
        <end position="570"/>
    </location>
</feature>
<evidence type="ECO:0000256" key="5">
    <source>
        <dbReference type="ARBA" id="ARBA00022989"/>
    </source>
</evidence>
<organism evidence="9 10">
    <name type="scientific">Kineosporia mesophila</name>
    <dbReference type="NCBI Taxonomy" id="566012"/>
    <lineage>
        <taxon>Bacteria</taxon>
        <taxon>Bacillati</taxon>
        <taxon>Actinomycetota</taxon>
        <taxon>Actinomycetes</taxon>
        <taxon>Kineosporiales</taxon>
        <taxon>Kineosporiaceae</taxon>
        <taxon>Kineosporia</taxon>
    </lineage>
</organism>
<dbReference type="Gene3D" id="1.20.1640.10">
    <property type="entry name" value="Multidrug efflux transporter AcrB transmembrane domain"/>
    <property type="match status" value="2"/>
</dbReference>
<dbReference type="InterPro" id="IPR050545">
    <property type="entry name" value="Mycobact_MmpL"/>
</dbReference>
<evidence type="ECO:0000256" key="4">
    <source>
        <dbReference type="ARBA" id="ARBA00022692"/>
    </source>
</evidence>
<comment type="subcellular location">
    <subcellularLocation>
        <location evidence="1">Cell membrane</location>
        <topology evidence="1">Multi-pass membrane protein</topology>
    </subcellularLocation>
</comment>
<feature type="transmembrane region" description="Helical" evidence="7">
    <location>
        <begin position="590"/>
        <end position="614"/>
    </location>
</feature>
<feature type="transmembrane region" description="Helical" evidence="7">
    <location>
        <begin position="203"/>
        <end position="221"/>
    </location>
</feature>
<evidence type="ECO:0000313" key="10">
    <source>
        <dbReference type="Proteomes" id="UP001501074"/>
    </source>
</evidence>
<dbReference type="EMBL" id="BAAAZO010000011">
    <property type="protein sequence ID" value="GAA3631386.1"/>
    <property type="molecule type" value="Genomic_DNA"/>
</dbReference>
<feature type="transmembrane region" description="Helical" evidence="7">
    <location>
        <begin position="523"/>
        <end position="542"/>
    </location>
</feature>
<dbReference type="PANTHER" id="PTHR33406:SF11">
    <property type="entry name" value="MEMBRANE PROTEIN SCO6666-RELATED"/>
    <property type="match status" value="1"/>
</dbReference>
<evidence type="ECO:0000313" key="9">
    <source>
        <dbReference type="EMBL" id="GAA3631386.1"/>
    </source>
</evidence>
<keyword evidence="4 7" id="KW-0812">Transmembrane</keyword>
<dbReference type="Proteomes" id="UP001501074">
    <property type="component" value="Unassembled WGS sequence"/>
</dbReference>
<feature type="transmembrane region" description="Helical" evidence="7">
    <location>
        <begin position="227"/>
        <end position="248"/>
    </location>
</feature>
<sequence length="734" mass="76231">MSALARWCYQHRYVVLALWITLLVGLGAANASRGTAYSDEFSLPGTESSKALDLLEQASPEQAGDTGQIVVHAENGKITDAGVQQRVSAMLAEVSKLSHVSGVTSPYDEAGATQVSPDGTIAFATVQFDALAPDIPVPDVEKVIDTAQAIDGDGVQVELGGQVIQNATQEPPGGSEIFGVIAAAIILFITFGSLFASLMPIMVALFGVGVGILSIGQLSHAMSLSSIAPTLAALIGLGVGIDYALFIVTRYRNGLKSGLQPEDAAIRALNTSGRAVLFAGGTVVIALLGLLVLNVNFLAGMGIGAAITVLATVAAAITLLPAALGMLGVRLLSRRERRALAEHGPSESHARQGFWGRWAKLIERRKLLFGLVATALIVVLSLPTLSLRLGSSDAGNDPSDSTTRQAYDLLAEGFGPGSNGPLLLVAELGSDADAQALTALADTIQDTPGVAAVAAVPVQPGATLGMIQVVPTTSPQDAKTSELIQHLRKDVIPPAESGTSMQVYVGGATAIFDDFADVLTGKLPLFIGVIVALGCLLLLLAFRSIVVSLTAAVMNLIAAAASFGVLVAVFQWGWGSSAIGAGPGGPVEAFLPVIMLAILFGLSMDYQVFLVSRMHEEWQHSRDNARAVTVGQAETGRVITAAALIMIFVFAAFILEGQRIIAEFGVGLAAAVAIDAFLIRTILVPAVMHGLGNANWWLPGWLDRILPHLSVDPADEPLPDATADEPPAAELVSR</sequence>
<keyword evidence="5 7" id="KW-1133">Transmembrane helix</keyword>
<dbReference type="RefSeq" id="WP_231484082.1">
    <property type="nucleotide sequence ID" value="NZ_BAAAZO010000011.1"/>
</dbReference>
<evidence type="ECO:0000256" key="7">
    <source>
        <dbReference type="SAM" id="Phobius"/>
    </source>
</evidence>
<dbReference type="PROSITE" id="PS50156">
    <property type="entry name" value="SSD"/>
    <property type="match status" value="1"/>
</dbReference>
<evidence type="ECO:0000256" key="6">
    <source>
        <dbReference type="ARBA" id="ARBA00023136"/>
    </source>
</evidence>
<comment type="similarity">
    <text evidence="2">Belongs to the resistance-nodulation-cell division (RND) (TC 2.A.6) family. MmpL subfamily.</text>
</comment>
<feature type="transmembrane region" description="Helical" evidence="7">
    <location>
        <begin position="635"/>
        <end position="654"/>
    </location>
</feature>
<name>A0ABP7AFS5_9ACTN</name>
<feature type="transmembrane region" description="Helical" evidence="7">
    <location>
        <begin position="303"/>
        <end position="329"/>
    </location>
</feature>
<feature type="transmembrane region" description="Helical" evidence="7">
    <location>
        <begin position="660"/>
        <end position="679"/>
    </location>
</feature>
<feature type="transmembrane region" description="Helical" evidence="7">
    <location>
        <begin position="275"/>
        <end position="297"/>
    </location>
</feature>
<keyword evidence="10" id="KW-1185">Reference proteome</keyword>
<keyword evidence="6 7" id="KW-0472">Membrane</keyword>
<accession>A0ABP7AFS5</accession>
<comment type="caution">
    <text evidence="9">The sequence shown here is derived from an EMBL/GenBank/DDBJ whole genome shotgun (WGS) entry which is preliminary data.</text>
</comment>
<evidence type="ECO:0000256" key="3">
    <source>
        <dbReference type="ARBA" id="ARBA00022475"/>
    </source>
</evidence>
<evidence type="ECO:0000256" key="1">
    <source>
        <dbReference type="ARBA" id="ARBA00004651"/>
    </source>
</evidence>
<protein>
    <submittedName>
        <fullName evidence="9">MMPL family transporter</fullName>
    </submittedName>
</protein>
<dbReference type="InterPro" id="IPR000731">
    <property type="entry name" value="SSD"/>
</dbReference>
<gene>
    <name evidence="9" type="ORF">GCM10022223_56820</name>
</gene>
<dbReference type="Pfam" id="PF03176">
    <property type="entry name" value="MMPL"/>
    <property type="match status" value="2"/>
</dbReference>
<feature type="transmembrane region" description="Helical" evidence="7">
    <location>
        <begin position="177"/>
        <end position="196"/>
    </location>
</feature>
<keyword evidence="3" id="KW-1003">Cell membrane</keyword>
<reference evidence="10" key="1">
    <citation type="journal article" date="2019" name="Int. J. Syst. Evol. Microbiol.">
        <title>The Global Catalogue of Microorganisms (GCM) 10K type strain sequencing project: providing services to taxonomists for standard genome sequencing and annotation.</title>
        <authorList>
            <consortium name="The Broad Institute Genomics Platform"/>
            <consortium name="The Broad Institute Genome Sequencing Center for Infectious Disease"/>
            <person name="Wu L."/>
            <person name="Ma J."/>
        </authorList>
    </citation>
    <scope>NUCLEOTIDE SEQUENCE [LARGE SCALE GENOMIC DNA]</scope>
    <source>
        <strain evidence="10">JCM 16902</strain>
    </source>
</reference>
<evidence type="ECO:0000256" key="2">
    <source>
        <dbReference type="ARBA" id="ARBA00010157"/>
    </source>
</evidence>